<evidence type="ECO:0000313" key="2">
    <source>
        <dbReference type="Proteomes" id="UP000789405"/>
    </source>
</evidence>
<organism evidence="1 2">
    <name type="scientific">Dentiscutata erythropus</name>
    <dbReference type="NCBI Taxonomy" id="1348616"/>
    <lineage>
        <taxon>Eukaryota</taxon>
        <taxon>Fungi</taxon>
        <taxon>Fungi incertae sedis</taxon>
        <taxon>Mucoromycota</taxon>
        <taxon>Glomeromycotina</taxon>
        <taxon>Glomeromycetes</taxon>
        <taxon>Diversisporales</taxon>
        <taxon>Gigasporaceae</taxon>
        <taxon>Dentiscutata</taxon>
    </lineage>
</organism>
<evidence type="ECO:0000313" key="1">
    <source>
        <dbReference type="EMBL" id="CAG8785348.1"/>
    </source>
</evidence>
<sequence>VELSESELRDMINLTSINSFIEDEKANKSINIFDNQSILNIILEDFVNLNDPIFQENDSILNEISNENSNNINENSITGNMNFNPENLVDAILGNELDY</sequence>
<name>A0A9N9NYH3_9GLOM</name>
<dbReference type="AlphaFoldDB" id="A0A9N9NYH3"/>
<reference evidence="1" key="1">
    <citation type="submission" date="2021-06" db="EMBL/GenBank/DDBJ databases">
        <authorList>
            <person name="Kallberg Y."/>
            <person name="Tangrot J."/>
            <person name="Rosling A."/>
        </authorList>
    </citation>
    <scope>NUCLEOTIDE SEQUENCE</scope>
    <source>
        <strain evidence="1">MA453B</strain>
    </source>
</reference>
<proteinExistence type="predicted"/>
<feature type="non-terminal residue" evidence="1">
    <location>
        <position position="1"/>
    </location>
</feature>
<protein>
    <submittedName>
        <fullName evidence="1">24692_t:CDS:1</fullName>
    </submittedName>
</protein>
<dbReference type="OrthoDB" id="2471619at2759"/>
<keyword evidence="2" id="KW-1185">Reference proteome</keyword>
<dbReference type="Proteomes" id="UP000789405">
    <property type="component" value="Unassembled WGS sequence"/>
</dbReference>
<gene>
    <name evidence="1" type="ORF">DERYTH_LOCUS20284</name>
</gene>
<comment type="caution">
    <text evidence="1">The sequence shown here is derived from an EMBL/GenBank/DDBJ whole genome shotgun (WGS) entry which is preliminary data.</text>
</comment>
<dbReference type="EMBL" id="CAJVPY010023621">
    <property type="protein sequence ID" value="CAG8785348.1"/>
    <property type="molecule type" value="Genomic_DNA"/>
</dbReference>
<accession>A0A9N9NYH3</accession>